<name>A0ABV2RE98_9CAUL</name>
<reference evidence="2 3" key="1">
    <citation type="submission" date="2024-06" db="EMBL/GenBank/DDBJ databases">
        <title>Sorghum-associated microbial communities from plants grown in Nebraska, USA.</title>
        <authorList>
            <person name="Schachtman D."/>
        </authorList>
    </citation>
    <scope>NUCLEOTIDE SEQUENCE [LARGE SCALE GENOMIC DNA]</scope>
    <source>
        <strain evidence="2 3">2814</strain>
    </source>
</reference>
<gene>
    <name evidence="2" type="ORF">ABIE19_002265</name>
</gene>
<comment type="caution">
    <text evidence="2">The sequence shown here is derived from an EMBL/GenBank/DDBJ whole genome shotgun (WGS) entry which is preliminary data.</text>
</comment>
<sequence>MMKTRLSLALAVLALGAGACAKTDDAPGKDPALEIAAQPAESAAVDAASTGSAQPSAGIPPLSAYVGKNPFEPVQGVAFLANPTVRAAITASGAGREILDFVFRDANVVGGIRETRERLLTSGHDPAGAGVTNWAVLVTPDGKAAVCYSDGADPNAISSDWYYGGEKVFSIDDRCPTRGEDIESFSNWPIGPIPG</sequence>
<protein>
    <submittedName>
        <fullName evidence="2">Uncharacterized protein</fullName>
    </submittedName>
</protein>
<evidence type="ECO:0000313" key="3">
    <source>
        <dbReference type="Proteomes" id="UP001549313"/>
    </source>
</evidence>
<feature type="chain" id="PRO_5047379407" evidence="1">
    <location>
        <begin position="22"/>
        <end position="195"/>
    </location>
</feature>
<evidence type="ECO:0000313" key="2">
    <source>
        <dbReference type="EMBL" id="MET4684328.1"/>
    </source>
</evidence>
<keyword evidence="3" id="KW-1185">Reference proteome</keyword>
<dbReference type="PROSITE" id="PS51257">
    <property type="entry name" value="PROKAR_LIPOPROTEIN"/>
    <property type="match status" value="1"/>
</dbReference>
<dbReference type="EMBL" id="JBEPTF010000003">
    <property type="protein sequence ID" value="MET4684328.1"/>
    <property type="molecule type" value="Genomic_DNA"/>
</dbReference>
<accession>A0ABV2RE98</accession>
<feature type="signal peptide" evidence="1">
    <location>
        <begin position="1"/>
        <end position="21"/>
    </location>
</feature>
<evidence type="ECO:0000256" key="1">
    <source>
        <dbReference type="SAM" id="SignalP"/>
    </source>
</evidence>
<dbReference type="RefSeq" id="WP_354089295.1">
    <property type="nucleotide sequence ID" value="NZ_JBEPTF010000003.1"/>
</dbReference>
<keyword evidence="1" id="KW-0732">Signal</keyword>
<dbReference type="Proteomes" id="UP001549313">
    <property type="component" value="Unassembled WGS sequence"/>
</dbReference>
<organism evidence="2 3">
    <name type="scientific">Brevundimonas faecalis</name>
    <dbReference type="NCBI Taxonomy" id="947378"/>
    <lineage>
        <taxon>Bacteria</taxon>
        <taxon>Pseudomonadati</taxon>
        <taxon>Pseudomonadota</taxon>
        <taxon>Alphaproteobacteria</taxon>
        <taxon>Caulobacterales</taxon>
        <taxon>Caulobacteraceae</taxon>
        <taxon>Brevundimonas</taxon>
    </lineage>
</organism>
<proteinExistence type="predicted"/>